<feature type="domain" description="Zn(2)-C6 fungal-type" evidence="3">
    <location>
        <begin position="11"/>
        <end position="41"/>
    </location>
</feature>
<dbReference type="InterPro" id="IPR036864">
    <property type="entry name" value="Zn2-C6_fun-type_DNA-bd_sf"/>
</dbReference>
<dbReference type="SMART" id="SM00066">
    <property type="entry name" value="GAL4"/>
    <property type="match status" value="1"/>
</dbReference>
<dbReference type="Proteomes" id="UP000434172">
    <property type="component" value="Unassembled WGS sequence"/>
</dbReference>
<dbReference type="PROSITE" id="PS50048">
    <property type="entry name" value="ZN2_CY6_FUNGAL_2"/>
    <property type="match status" value="1"/>
</dbReference>
<dbReference type="PANTHER" id="PTHR37534:SF49">
    <property type="entry name" value="LYSINE BIOSYNTHESIS REGULATORY PROTEIN LYS14"/>
    <property type="match status" value="1"/>
</dbReference>
<dbReference type="GO" id="GO:0008270">
    <property type="term" value="F:zinc ion binding"/>
    <property type="evidence" value="ECO:0007669"/>
    <property type="project" value="InterPro"/>
</dbReference>
<comment type="subcellular location">
    <subcellularLocation>
        <location evidence="1">Nucleus</location>
    </subcellularLocation>
</comment>
<dbReference type="Gene3D" id="4.10.240.10">
    <property type="entry name" value="Zn(2)-C6 fungal-type DNA-binding domain"/>
    <property type="match status" value="1"/>
</dbReference>
<proteinExistence type="predicted"/>
<reference evidence="4 5" key="1">
    <citation type="submission" date="2019-12" db="EMBL/GenBank/DDBJ databases">
        <title>A genome sequence resource for the geographically widespread anthracnose pathogen Colletotrichum asianum.</title>
        <authorList>
            <person name="Meng Y."/>
        </authorList>
    </citation>
    <scope>NUCLEOTIDE SEQUENCE [LARGE SCALE GENOMIC DNA]</scope>
    <source>
        <strain evidence="4 5">ICMP 18580</strain>
    </source>
</reference>
<gene>
    <name evidence="4" type="ORF">GQ607_006670</name>
</gene>
<dbReference type="PROSITE" id="PS00463">
    <property type="entry name" value="ZN2_CY6_FUNGAL_1"/>
    <property type="match status" value="1"/>
</dbReference>
<evidence type="ECO:0000259" key="3">
    <source>
        <dbReference type="PROSITE" id="PS50048"/>
    </source>
</evidence>
<dbReference type="GO" id="GO:0000981">
    <property type="term" value="F:DNA-binding transcription factor activity, RNA polymerase II-specific"/>
    <property type="evidence" value="ECO:0007669"/>
    <property type="project" value="InterPro"/>
</dbReference>
<dbReference type="Pfam" id="PF11951">
    <property type="entry name" value="Fungal_trans_2"/>
    <property type="match status" value="1"/>
</dbReference>
<evidence type="ECO:0000256" key="1">
    <source>
        <dbReference type="ARBA" id="ARBA00004123"/>
    </source>
</evidence>
<dbReference type="SUPFAM" id="SSF57701">
    <property type="entry name" value="Zn2/Cys6 DNA-binding domain"/>
    <property type="match status" value="1"/>
</dbReference>
<keyword evidence="5" id="KW-1185">Reference proteome</keyword>
<dbReference type="InterPro" id="IPR021858">
    <property type="entry name" value="Fun_TF"/>
</dbReference>
<name>A0A8H3WKE5_9PEZI</name>
<dbReference type="OrthoDB" id="3509362at2759"/>
<dbReference type="GO" id="GO:0045944">
    <property type="term" value="P:positive regulation of transcription by RNA polymerase II"/>
    <property type="evidence" value="ECO:0007669"/>
    <property type="project" value="TreeGrafter"/>
</dbReference>
<sequence>MAGNGSRTRDGCYHCRQRKKRCDKYKPECGKCQKDGVACVYPSLDPTSELKFTEPWSGPWRGQHPILPLKTAANNSFVNIARDELAVICQQYIENPVRQITAGRQRQQQSALSLNELPLKPNPSWRPMSNTESKLVQYCKSHHFEVISNSKVYVDTESNIFKSSVMPILLSNDGPLLSTVLALSAAEWDRRGAHDGVDYGNSAIRYKGRALSQLRSSIMAETNAEENVLTCVLQASLEISAGSGPDWLLHLRGALAIMENHPGCVSANCAALALQYFRFRYILMKTTENREPGRSDAKTKCPKSDQCGDAIEALNRISLKPESRQTVHPQTGCSTELVELINLISLTAINDQQPSTASEDGPSLEKRIRELEFHATEDYLLKSAECFRLATLIYLHLKVYHAPIRFPSMSTLLQPLIDCLAEVIREDLPRRSFPMWPLFIAGCTSCIDEHRKAVLDMLNLLDDKWPISNISTVTEVMATIYNFRDLNDGLAATVQHDWQNIIGKFGWKLSLS</sequence>
<dbReference type="AlphaFoldDB" id="A0A8H3WKE5"/>
<keyword evidence="2" id="KW-0539">Nucleus</keyword>
<dbReference type="Pfam" id="PF00172">
    <property type="entry name" value="Zn_clus"/>
    <property type="match status" value="1"/>
</dbReference>
<evidence type="ECO:0000256" key="2">
    <source>
        <dbReference type="ARBA" id="ARBA00023242"/>
    </source>
</evidence>
<dbReference type="EMBL" id="WOWK01000032">
    <property type="protein sequence ID" value="KAF0326162.1"/>
    <property type="molecule type" value="Genomic_DNA"/>
</dbReference>
<organism evidence="4 5">
    <name type="scientific">Colletotrichum asianum</name>
    <dbReference type="NCBI Taxonomy" id="702518"/>
    <lineage>
        <taxon>Eukaryota</taxon>
        <taxon>Fungi</taxon>
        <taxon>Dikarya</taxon>
        <taxon>Ascomycota</taxon>
        <taxon>Pezizomycotina</taxon>
        <taxon>Sordariomycetes</taxon>
        <taxon>Hypocreomycetidae</taxon>
        <taxon>Glomerellales</taxon>
        <taxon>Glomerellaceae</taxon>
        <taxon>Colletotrichum</taxon>
        <taxon>Colletotrichum gloeosporioides species complex</taxon>
    </lineage>
</organism>
<evidence type="ECO:0000313" key="5">
    <source>
        <dbReference type="Proteomes" id="UP000434172"/>
    </source>
</evidence>
<dbReference type="PANTHER" id="PTHR37534">
    <property type="entry name" value="TRANSCRIPTIONAL ACTIVATOR PROTEIN UGA3"/>
    <property type="match status" value="1"/>
</dbReference>
<protein>
    <recommendedName>
        <fullName evidence="3">Zn(2)-C6 fungal-type domain-containing protein</fullName>
    </recommendedName>
</protein>
<dbReference type="GO" id="GO:0005634">
    <property type="term" value="C:nucleus"/>
    <property type="evidence" value="ECO:0007669"/>
    <property type="project" value="UniProtKB-SubCell"/>
</dbReference>
<comment type="caution">
    <text evidence="4">The sequence shown here is derived from an EMBL/GenBank/DDBJ whole genome shotgun (WGS) entry which is preliminary data.</text>
</comment>
<accession>A0A8H3WKE5</accession>
<dbReference type="InterPro" id="IPR001138">
    <property type="entry name" value="Zn2Cys6_DnaBD"/>
</dbReference>
<dbReference type="GO" id="GO:0000976">
    <property type="term" value="F:transcription cis-regulatory region binding"/>
    <property type="evidence" value="ECO:0007669"/>
    <property type="project" value="TreeGrafter"/>
</dbReference>
<dbReference type="CDD" id="cd00067">
    <property type="entry name" value="GAL4"/>
    <property type="match status" value="1"/>
</dbReference>
<evidence type="ECO:0000313" key="4">
    <source>
        <dbReference type="EMBL" id="KAF0326162.1"/>
    </source>
</evidence>